<dbReference type="InterPro" id="IPR013785">
    <property type="entry name" value="Aldolase_TIM"/>
</dbReference>
<evidence type="ECO:0000256" key="6">
    <source>
        <dbReference type="ARBA" id="ARBA00022723"/>
    </source>
</evidence>
<evidence type="ECO:0000256" key="1">
    <source>
        <dbReference type="ARBA" id="ARBA00001966"/>
    </source>
</evidence>
<dbReference type="SFLD" id="SFLDF00271">
    <property type="entry name" value="lipoyl_synthase"/>
    <property type="match status" value="1"/>
</dbReference>
<evidence type="ECO:0000259" key="10">
    <source>
        <dbReference type="PROSITE" id="PS51918"/>
    </source>
</evidence>
<name>A0A3B1C3D9_9ZZZZ</name>
<keyword evidence="8" id="KW-0411">Iron-sulfur</keyword>
<dbReference type="PIRSF" id="PIRSF005963">
    <property type="entry name" value="Lipoyl_synth"/>
    <property type="match status" value="1"/>
</dbReference>
<keyword evidence="3" id="KW-0004">4Fe-4S</keyword>
<evidence type="ECO:0000313" key="11">
    <source>
        <dbReference type="EMBL" id="VAX19103.1"/>
    </source>
</evidence>
<dbReference type="PANTHER" id="PTHR10949">
    <property type="entry name" value="LIPOYL SYNTHASE"/>
    <property type="match status" value="1"/>
</dbReference>
<reference evidence="11" key="1">
    <citation type="submission" date="2018-06" db="EMBL/GenBank/DDBJ databases">
        <authorList>
            <person name="Zhirakovskaya E."/>
        </authorList>
    </citation>
    <scope>NUCLEOTIDE SEQUENCE</scope>
</reference>
<dbReference type="InterPro" id="IPR007197">
    <property type="entry name" value="rSAM"/>
</dbReference>
<dbReference type="NCBIfam" id="NF004019">
    <property type="entry name" value="PRK05481.1"/>
    <property type="match status" value="1"/>
</dbReference>
<dbReference type="PANTHER" id="PTHR10949:SF0">
    <property type="entry name" value="LIPOYL SYNTHASE, MITOCHONDRIAL"/>
    <property type="match status" value="1"/>
</dbReference>
<evidence type="ECO:0000256" key="7">
    <source>
        <dbReference type="ARBA" id="ARBA00023004"/>
    </source>
</evidence>
<keyword evidence="6" id="KW-0479">Metal-binding</keyword>
<dbReference type="SFLD" id="SFLDS00029">
    <property type="entry name" value="Radical_SAM"/>
    <property type="match status" value="1"/>
</dbReference>
<dbReference type="GO" id="GO:0051539">
    <property type="term" value="F:4 iron, 4 sulfur cluster binding"/>
    <property type="evidence" value="ECO:0007669"/>
    <property type="project" value="UniProtKB-KW"/>
</dbReference>
<dbReference type="CDD" id="cd01335">
    <property type="entry name" value="Radical_SAM"/>
    <property type="match status" value="1"/>
</dbReference>
<dbReference type="Gene3D" id="3.20.20.70">
    <property type="entry name" value="Aldolase class I"/>
    <property type="match status" value="1"/>
</dbReference>
<dbReference type="InterPro" id="IPR003698">
    <property type="entry name" value="Lipoyl_synth"/>
</dbReference>
<dbReference type="SMART" id="SM00729">
    <property type="entry name" value="Elp3"/>
    <property type="match status" value="1"/>
</dbReference>
<dbReference type="NCBIfam" id="NF009544">
    <property type="entry name" value="PRK12928.1"/>
    <property type="match status" value="1"/>
</dbReference>
<dbReference type="GO" id="GO:0046872">
    <property type="term" value="F:metal ion binding"/>
    <property type="evidence" value="ECO:0007669"/>
    <property type="project" value="UniProtKB-KW"/>
</dbReference>
<keyword evidence="7" id="KW-0408">Iron</keyword>
<evidence type="ECO:0000256" key="8">
    <source>
        <dbReference type="ARBA" id="ARBA00023014"/>
    </source>
</evidence>
<feature type="domain" description="Radical SAM core" evidence="10">
    <location>
        <begin position="45"/>
        <end position="262"/>
    </location>
</feature>
<dbReference type="InterPro" id="IPR006638">
    <property type="entry name" value="Elp3/MiaA/NifB-like_rSAM"/>
</dbReference>
<evidence type="ECO:0000256" key="4">
    <source>
        <dbReference type="ARBA" id="ARBA00022679"/>
    </source>
</evidence>
<keyword evidence="5" id="KW-0949">S-adenosyl-L-methionine</keyword>
<comment type="catalytic activity">
    <reaction evidence="9">
        <text>[[Fe-S] cluster scaffold protein carrying a second [4Fe-4S](2+) cluster] + N(6)-octanoyl-L-lysyl-[protein] + 2 oxidized [2Fe-2S]-[ferredoxin] + 2 S-adenosyl-L-methionine + 4 H(+) = [[Fe-S] cluster scaffold protein] + N(6)-[(R)-dihydrolipoyl]-L-lysyl-[protein] + 4 Fe(3+) + 2 hydrogen sulfide + 2 5'-deoxyadenosine + 2 L-methionine + 2 reduced [2Fe-2S]-[ferredoxin]</text>
        <dbReference type="Rhea" id="RHEA:16585"/>
        <dbReference type="Rhea" id="RHEA-COMP:9928"/>
        <dbReference type="Rhea" id="RHEA-COMP:10000"/>
        <dbReference type="Rhea" id="RHEA-COMP:10001"/>
        <dbReference type="Rhea" id="RHEA-COMP:10475"/>
        <dbReference type="Rhea" id="RHEA-COMP:14568"/>
        <dbReference type="Rhea" id="RHEA-COMP:14569"/>
        <dbReference type="ChEBI" id="CHEBI:15378"/>
        <dbReference type="ChEBI" id="CHEBI:17319"/>
        <dbReference type="ChEBI" id="CHEBI:29034"/>
        <dbReference type="ChEBI" id="CHEBI:29919"/>
        <dbReference type="ChEBI" id="CHEBI:33722"/>
        <dbReference type="ChEBI" id="CHEBI:33737"/>
        <dbReference type="ChEBI" id="CHEBI:33738"/>
        <dbReference type="ChEBI" id="CHEBI:57844"/>
        <dbReference type="ChEBI" id="CHEBI:59789"/>
        <dbReference type="ChEBI" id="CHEBI:78809"/>
        <dbReference type="ChEBI" id="CHEBI:83100"/>
        <dbReference type="EC" id="2.8.1.8"/>
    </reaction>
</comment>
<dbReference type="Pfam" id="PF04055">
    <property type="entry name" value="Radical_SAM"/>
    <property type="match status" value="1"/>
</dbReference>
<gene>
    <name evidence="11" type="ORF">MNBD_NITROSPINAE04-1798</name>
</gene>
<evidence type="ECO:0000256" key="5">
    <source>
        <dbReference type="ARBA" id="ARBA00022691"/>
    </source>
</evidence>
<dbReference type="GO" id="GO:0016992">
    <property type="term" value="F:lipoate synthase activity"/>
    <property type="evidence" value="ECO:0007669"/>
    <property type="project" value="UniProtKB-EC"/>
</dbReference>
<organism evidence="11">
    <name type="scientific">hydrothermal vent metagenome</name>
    <dbReference type="NCBI Taxonomy" id="652676"/>
    <lineage>
        <taxon>unclassified sequences</taxon>
        <taxon>metagenomes</taxon>
        <taxon>ecological metagenomes</taxon>
    </lineage>
</organism>
<dbReference type="HAMAP" id="MF_00206">
    <property type="entry name" value="Lipoyl_synth"/>
    <property type="match status" value="1"/>
</dbReference>
<dbReference type="SFLD" id="SFLDG01058">
    <property type="entry name" value="lipoyl_synthase_like"/>
    <property type="match status" value="1"/>
</dbReference>
<dbReference type="NCBIfam" id="TIGR00510">
    <property type="entry name" value="lipA"/>
    <property type="match status" value="1"/>
</dbReference>
<proteinExistence type="inferred from homology"/>
<protein>
    <recommendedName>
        <fullName evidence="2">lipoyl synthase</fullName>
        <ecNumber evidence="2">2.8.1.8</ecNumber>
    </recommendedName>
</protein>
<dbReference type="InterPro" id="IPR058240">
    <property type="entry name" value="rSAM_sf"/>
</dbReference>
<dbReference type="EC" id="2.8.1.8" evidence="2"/>
<evidence type="ECO:0000256" key="9">
    <source>
        <dbReference type="ARBA" id="ARBA00047326"/>
    </source>
</evidence>
<dbReference type="AlphaFoldDB" id="A0A3B1C3D9"/>
<dbReference type="PROSITE" id="PS51918">
    <property type="entry name" value="RADICAL_SAM"/>
    <property type="match status" value="1"/>
</dbReference>
<evidence type="ECO:0000256" key="2">
    <source>
        <dbReference type="ARBA" id="ARBA00012237"/>
    </source>
</evidence>
<keyword evidence="4 11" id="KW-0808">Transferase</keyword>
<dbReference type="EMBL" id="UOGA01000145">
    <property type="protein sequence ID" value="VAX19103.1"/>
    <property type="molecule type" value="Genomic_DNA"/>
</dbReference>
<sequence>MIKPQWLIKPTVKFSGARRVREQAQSDGLNTVCSSARCPNMGECFQNGVATFLILGDKCSRDCRFCAIDHASLGGIVDPDEPDKVAKAALSLGLKHIVITSVTRDDLPDGGAEVFAMTIAKLREFLPGSPVEVLTPDFQGRAGSIDTVVAAAPDVYNHNIETVPQLYETVRPLASYTRSLNLLKRVKQMAPSIVTKSGIMLGFGETKEQVLRTMKDLRDIDCDILTIGQYLQPSKKNLPVVEYIRPEVFDEYADTGMKSGFKKVFAGPFVRSSYHAGEVFASF</sequence>
<accession>A0A3B1C3D9</accession>
<dbReference type="SUPFAM" id="SSF102114">
    <property type="entry name" value="Radical SAM enzymes"/>
    <property type="match status" value="1"/>
</dbReference>
<evidence type="ECO:0000256" key="3">
    <source>
        <dbReference type="ARBA" id="ARBA00022485"/>
    </source>
</evidence>
<comment type="cofactor">
    <cofactor evidence="1">
        <name>[4Fe-4S] cluster</name>
        <dbReference type="ChEBI" id="CHEBI:49883"/>
    </cofactor>
</comment>